<sequence>MKKVLIVTSILLSLLTAVVSFAKEVPFTQDDRDRLIRLEVKIEEGLKAVNQRIDSLQQLIYVLIGVVVAQTIGVIGFVIWDRRTALQPALRKNKELEERQDRIEKALKEIAKVDSKVAEILKSVGLL</sequence>
<feature type="signal peptide" evidence="3">
    <location>
        <begin position="1"/>
        <end position="22"/>
    </location>
</feature>
<name>A0AAU8GWL8_9BACT</name>
<dbReference type="RefSeq" id="WP_353684437.1">
    <property type="nucleotide sequence ID" value="NZ_CP144373.1"/>
</dbReference>
<feature type="coiled-coil region" evidence="1">
    <location>
        <begin position="86"/>
        <end position="116"/>
    </location>
</feature>
<feature type="transmembrane region" description="Helical" evidence="2">
    <location>
        <begin position="59"/>
        <end position="80"/>
    </location>
</feature>
<evidence type="ECO:0000256" key="1">
    <source>
        <dbReference type="SAM" id="Coils"/>
    </source>
</evidence>
<feature type="chain" id="PRO_5043437187" evidence="3">
    <location>
        <begin position="23"/>
        <end position="127"/>
    </location>
</feature>
<reference evidence="4" key="1">
    <citation type="submission" date="2024-01" db="EMBL/GenBank/DDBJ databases">
        <title>The first autotrophic representatives of the genus Thermodesulfovibrio.</title>
        <authorList>
            <person name="Maltseva A.I."/>
            <person name="Elcheninov A.G."/>
            <person name="Kublanov I.V."/>
            <person name="Lebedinsky A.V."/>
            <person name="Frolov E.N."/>
        </authorList>
    </citation>
    <scope>NUCLEOTIDE SEQUENCE</scope>
    <source>
        <strain evidence="4">3907-1M</strain>
    </source>
</reference>
<keyword evidence="3" id="KW-0732">Signal</keyword>
<proteinExistence type="predicted"/>
<protein>
    <submittedName>
        <fullName evidence="4">Uncharacterized protein</fullName>
    </submittedName>
</protein>
<evidence type="ECO:0000256" key="2">
    <source>
        <dbReference type="SAM" id="Phobius"/>
    </source>
</evidence>
<dbReference type="AlphaFoldDB" id="A0AAU8GWL8"/>
<keyword evidence="2" id="KW-0812">Transmembrane</keyword>
<keyword evidence="2" id="KW-0472">Membrane</keyword>
<keyword evidence="2" id="KW-1133">Transmembrane helix</keyword>
<accession>A0AAU8GWL8</accession>
<evidence type="ECO:0000313" key="4">
    <source>
        <dbReference type="EMBL" id="XCH46911.1"/>
    </source>
</evidence>
<dbReference type="KEGG" id="taut:V4D30_01200"/>
<keyword evidence="1" id="KW-0175">Coiled coil</keyword>
<organism evidence="4">
    <name type="scientific">Thermodesulfovibrio autotrophicus</name>
    <dbReference type="NCBI Taxonomy" id="3118333"/>
    <lineage>
        <taxon>Bacteria</taxon>
        <taxon>Pseudomonadati</taxon>
        <taxon>Nitrospirota</taxon>
        <taxon>Thermodesulfovibrionia</taxon>
        <taxon>Thermodesulfovibrionales</taxon>
        <taxon>Thermodesulfovibrionaceae</taxon>
        <taxon>Thermodesulfovibrio</taxon>
    </lineage>
</organism>
<gene>
    <name evidence="4" type="ORF">V4D30_01200</name>
</gene>
<dbReference type="EMBL" id="CP144373">
    <property type="protein sequence ID" value="XCH46911.1"/>
    <property type="molecule type" value="Genomic_DNA"/>
</dbReference>
<evidence type="ECO:0000256" key="3">
    <source>
        <dbReference type="SAM" id="SignalP"/>
    </source>
</evidence>